<accession>A0A9P9WE90</accession>
<dbReference type="AlphaFoldDB" id="A0A9P9WE90"/>
<feature type="compositionally biased region" description="Gly residues" evidence="1">
    <location>
        <begin position="16"/>
        <end position="28"/>
    </location>
</feature>
<keyword evidence="3" id="KW-1185">Reference proteome</keyword>
<evidence type="ECO:0000256" key="1">
    <source>
        <dbReference type="SAM" id="MobiDB-lite"/>
    </source>
</evidence>
<protein>
    <submittedName>
        <fullName evidence="2">Uncharacterized protein</fullName>
    </submittedName>
</protein>
<evidence type="ECO:0000313" key="3">
    <source>
        <dbReference type="Proteomes" id="UP000829685"/>
    </source>
</evidence>
<comment type="caution">
    <text evidence="2">The sequence shown here is derived from an EMBL/GenBank/DDBJ whole genome shotgun (WGS) entry which is preliminary data.</text>
</comment>
<dbReference type="EMBL" id="JAFIMR010000035">
    <property type="protein sequence ID" value="KAI1859163.1"/>
    <property type="molecule type" value="Genomic_DNA"/>
</dbReference>
<organism evidence="2 3">
    <name type="scientific">Neoarthrinium moseri</name>
    <dbReference type="NCBI Taxonomy" id="1658444"/>
    <lineage>
        <taxon>Eukaryota</taxon>
        <taxon>Fungi</taxon>
        <taxon>Dikarya</taxon>
        <taxon>Ascomycota</taxon>
        <taxon>Pezizomycotina</taxon>
        <taxon>Sordariomycetes</taxon>
        <taxon>Xylariomycetidae</taxon>
        <taxon>Amphisphaeriales</taxon>
        <taxon>Apiosporaceae</taxon>
        <taxon>Neoarthrinium</taxon>
    </lineage>
</organism>
<feature type="compositionally biased region" description="Polar residues" evidence="1">
    <location>
        <begin position="135"/>
        <end position="144"/>
    </location>
</feature>
<feature type="compositionally biased region" description="Polar residues" evidence="1">
    <location>
        <begin position="104"/>
        <end position="125"/>
    </location>
</feature>
<gene>
    <name evidence="2" type="ORF">JX265_010640</name>
</gene>
<reference evidence="2" key="1">
    <citation type="submission" date="2021-03" db="EMBL/GenBank/DDBJ databases">
        <title>Revisited historic fungal species revealed as producer of novel bioactive compounds through whole genome sequencing and comparative genomics.</title>
        <authorList>
            <person name="Vignolle G.A."/>
            <person name="Hochenegger N."/>
            <person name="Mach R.L."/>
            <person name="Mach-Aigner A.R."/>
            <person name="Javad Rahimi M."/>
            <person name="Salim K.A."/>
            <person name="Chan C.M."/>
            <person name="Lim L.B.L."/>
            <person name="Cai F."/>
            <person name="Druzhinina I.S."/>
            <person name="U'Ren J.M."/>
            <person name="Derntl C."/>
        </authorList>
    </citation>
    <scope>NUCLEOTIDE SEQUENCE</scope>
    <source>
        <strain evidence="2">TUCIM 5799</strain>
    </source>
</reference>
<proteinExistence type="predicted"/>
<evidence type="ECO:0000313" key="2">
    <source>
        <dbReference type="EMBL" id="KAI1859163.1"/>
    </source>
</evidence>
<name>A0A9P9WE90_9PEZI</name>
<feature type="region of interest" description="Disordered" evidence="1">
    <location>
        <begin position="1"/>
        <end position="162"/>
    </location>
</feature>
<sequence length="223" mass="23521">MGSSPSGTAEEHGLGPQTGAGGSVGGGPVAQVDVSRRGSSIQNPIDLDASSEPAPSPLPEWLTPASGYSGLSPSTAFQPRAYQYPEGSTGANTPRPGAVGGLPTSLTPDSRTSYDSPSQLLQEVHTSGGGPIDEQASSGDQSQPSLPPEAKYPFDPSGDRMEPWPAVEKLLQENPGSCDRCLVTRKGDCHKWDEYHYNECGDMVCTFNLKNERPTAEERFGEK</sequence>
<dbReference type="Proteomes" id="UP000829685">
    <property type="component" value="Unassembled WGS sequence"/>
</dbReference>